<gene>
    <name evidence="2" type="ORF">SDC9_198348</name>
</gene>
<feature type="coiled-coil region" evidence="1">
    <location>
        <begin position="6"/>
        <end position="60"/>
    </location>
</feature>
<protein>
    <submittedName>
        <fullName evidence="2">Uncharacterized protein</fullName>
    </submittedName>
</protein>
<sequence>MDENQRKMTEERLDVLQKELADLKLRWPAHSIKPAMLIELEELEKEIDKLRQLLGKNKSV</sequence>
<reference evidence="2" key="1">
    <citation type="submission" date="2019-08" db="EMBL/GenBank/DDBJ databases">
        <authorList>
            <person name="Kucharzyk K."/>
            <person name="Murdoch R.W."/>
            <person name="Higgins S."/>
            <person name="Loffler F."/>
        </authorList>
    </citation>
    <scope>NUCLEOTIDE SEQUENCE</scope>
</reference>
<evidence type="ECO:0000313" key="2">
    <source>
        <dbReference type="EMBL" id="MPN50715.1"/>
    </source>
</evidence>
<name>A0A645IHG1_9ZZZZ</name>
<accession>A0A645IHG1</accession>
<dbReference type="EMBL" id="VSSQ01115139">
    <property type="protein sequence ID" value="MPN50715.1"/>
    <property type="molecule type" value="Genomic_DNA"/>
</dbReference>
<dbReference type="AlphaFoldDB" id="A0A645IHG1"/>
<proteinExistence type="predicted"/>
<keyword evidence="1" id="KW-0175">Coiled coil</keyword>
<organism evidence="2">
    <name type="scientific">bioreactor metagenome</name>
    <dbReference type="NCBI Taxonomy" id="1076179"/>
    <lineage>
        <taxon>unclassified sequences</taxon>
        <taxon>metagenomes</taxon>
        <taxon>ecological metagenomes</taxon>
    </lineage>
</organism>
<comment type="caution">
    <text evidence="2">The sequence shown here is derived from an EMBL/GenBank/DDBJ whole genome shotgun (WGS) entry which is preliminary data.</text>
</comment>
<evidence type="ECO:0000256" key="1">
    <source>
        <dbReference type="SAM" id="Coils"/>
    </source>
</evidence>